<feature type="compositionally biased region" description="Polar residues" evidence="1">
    <location>
        <begin position="338"/>
        <end position="350"/>
    </location>
</feature>
<name>A0A2R5G0F2_9STRA</name>
<feature type="region of interest" description="Disordered" evidence="1">
    <location>
        <begin position="300"/>
        <end position="401"/>
    </location>
</feature>
<dbReference type="InParanoid" id="A0A2R5G0F2"/>
<feature type="region of interest" description="Disordered" evidence="1">
    <location>
        <begin position="417"/>
        <end position="458"/>
    </location>
</feature>
<evidence type="ECO:0000313" key="2">
    <source>
        <dbReference type="EMBL" id="GBG24492.1"/>
    </source>
</evidence>
<feature type="region of interest" description="Disordered" evidence="1">
    <location>
        <begin position="1"/>
        <end position="39"/>
    </location>
</feature>
<feature type="compositionally biased region" description="Low complexity" evidence="1">
    <location>
        <begin position="18"/>
        <end position="31"/>
    </location>
</feature>
<proteinExistence type="predicted"/>
<dbReference type="AlphaFoldDB" id="A0A2R5G0F2"/>
<feature type="compositionally biased region" description="Low complexity" evidence="1">
    <location>
        <begin position="551"/>
        <end position="568"/>
    </location>
</feature>
<keyword evidence="3" id="KW-1185">Reference proteome</keyword>
<reference evidence="2 3" key="1">
    <citation type="submission" date="2017-12" db="EMBL/GenBank/DDBJ databases">
        <title>Sequencing, de novo assembly and annotation of complete genome of a new Thraustochytrid species, strain FCC1311.</title>
        <authorList>
            <person name="Sedici K."/>
            <person name="Godart F."/>
            <person name="Aiese Cigliano R."/>
            <person name="Sanseverino W."/>
            <person name="Barakat M."/>
            <person name="Ortet P."/>
            <person name="Marechal E."/>
            <person name="Cagnac O."/>
            <person name="Amato A."/>
        </authorList>
    </citation>
    <scope>NUCLEOTIDE SEQUENCE [LARGE SCALE GENOMIC DNA]</scope>
</reference>
<evidence type="ECO:0000256" key="1">
    <source>
        <dbReference type="SAM" id="MobiDB-lite"/>
    </source>
</evidence>
<comment type="caution">
    <text evidence="2">The sequence shown here is derived from an EMBL/GenBank/DDBJ whole genome shotgun (WGS) entry which is preliminary data.</text>
</comment>
<feature type="region of interest" description="Disordered" evidence="1">
    <location>
        <begin position="548"/>
        <end position="587"/>
    </location>
</feature>
<sequence>MGLQQREDNALGGSQVMRASAGASRTAAGPAKDPRTEDLGLEDSLRLQVEHSQVATAKLNALERAQVLKDLPKGKPREQTLLHRIDDVANRHNFPTFTEHDASARLDFEDILRLLLASLQGRFASGVHRQKCGSPVPFNGKTAAYETIFYVSKERKLAKLEENGVDIPVRYQGFNKSTVWFSESMPHWGIVARRMQHQARMKQKQAHLEADMATKSSLFFHVFEGFSYVLLRRDDPEIVIPKAQLAKYIVEDAAKIVHIWPLARSRAGHNASLSKTANALRASVVPLASLSAAIPPARYAAESSTPSSSTDVSSLGVDDGASSASGKRSFYDLDDLEPSSSELNDLYGSSNRKRGRKSQGLYDPLPATSSVFGNSDDASHESSSARPIPPPPASAPFGSFQNSATLDLNSIALDEAKLDDEDDANASRGYSAAGNTNYDDPALPQQAQTPGRNAGGGSAAANGDLDVYDFFFSQSSFANGIDDDALSAVASLAGSNALASLYSTGASRPGSASRPVKRKPSSSSSAASSIIVSLAAADTPSFVFEHKSNDDSTSSIINNSNKPVAAPAGPSPFAAPVPDAEETHKSLSEDELVSDIDGSALAKHLLQTLSNGMDVLQYANDYSRICHTLFETDVPRYLRRAILQHDCRVDPDFLYPRFTSFVEGIPIGTVRAVEDPARLGLHMVEFADETARHILRRNPVGMTNFIGTLDLSDATSVMARYYRVRFGNSREWFHRVITINGRQIVLRCHSKAKYKDSGSLAFVTQIQDVTFLYPETQGCRPLP</sequence>
<gene>
    <name evidence="2" type="ORF">FCC1311_007102</name>
</gene>
<dbReference type="EMBL" id="BEYU01000006">
    <property type="protein sequence ID" value="GBG24492.1"/>
    <property type="molecule type" value="Genomic_DNA"/>
</dbReference>
<feature type="region of interest" description="Disordered" evidence="1">
    <location>
        <begin position="504"/>
        <end position="523"/>
    </location>
</feature>
<dbReference type="Proteomes" id="UP000241890">
    <property type="component" value="Unassembled WGS sequence"/>
</dbReference>
<protein>
    <submittedName>
        <fullName evidence="2">Uncharacterized protein</fullName>
    </submittedName>
</protein>
<evidence type="ECO:0000313" key="3">
    <source>
        <dbReference type="Proteomes" id="UP000241890"/>
    </source>
</evidence>
<accession>A0A2R5G0F2</accession>
<feature type="compositionally biased region" description="Low complexity" evidence="1">
    <location>
        <begin position="300"/>
        <end position="320"/>
    </location>
</feature>
<organism evidence="2 3">
    <name type="scientific">Hondaea fermentalgiana</name>
    <dbReference type="NCBI Taxonomy" id="2315210"/>
    <lineage>
        <taxon>Eukaryota</taxon>
        <taxon>Sar</taxon>
        <taxon>Stramenopiles</taxon>
        <taxon>Bigyra</taxon>
        <taxon>Labyrinthulomycetes</taxon>
        <taxon>Thraustochytrida</taxon>
        <taxon>Thraustochytriidae</taxon>
        <taxon>Hondaea</taxon>
    </lineage>
</organism>